<feature type="transmembrane region" description="Helical" evidence="7">
    <location>
        <begin position="70"/>
        <end position="90"/>
    </location>
</feature>
<feature type="transmembrane region" description="Helical" evidence="7">
    <location>
        <begin position="42"/>
        <end position="64"/>
    </location>
</feature>
<feature type="transmembrane region" description="Helical" evidence="7">
    <location>
        <begin position="121"/>
        <end position="149"/>
    </location>
</feature>
<reference evidence="10" key="1">
    <citation type="submission" date="2018-10" db="EMBL/GenBank/DDBJ databases">
        <authorList>
            <person name="Peiro R."/>
            <person name="Begona"/>
            <person name="Cbmso G."/>
            <person name="Lopez M."/>
            <person name="Gonzalez S."/>
            <person name="Sacristan E."/>
            <person name="Castillo E."/>
        </authorList>
    </citation>
    <scope>NUCLEOTIDE SEQUENCE [LARGE SCALE GENOMIC DNA]</scope>
</reference>
<keyword evidence="3 7" id="KW-1003">Cell membrane</keyword>
<gene>
    <name evidence="9" type="primary">yabI</name>
    <name evidence="9" type="ORF">RHODGE_RHODGE_00100</name>
</gene>
<dbReference type="Proteomes" id="UP000289200">
    <property type="component" value="Unassembled WGS sequence"/>
</dbReference>
<keyword evidence="10" id="KW-1185">Reference proteome</keyword>
<name>A0A447CPD4_9BRAD</name>
<evidence type="ECO:0000256" key="2">
    <source>
        <dbReference type="ARBA" id="ARBA00010792"/>
    </source>
</evidence>
<evidence type="ECO:0000256" key="6">
    <source>
        <dbReference type="ARBA" id="ARBA00023136"/>
    </source>
</evidence>
<keyword evidence="6 7" id="KW-0472">Membrane</keyword>
<evidence type="ECO:0000256" key="4">
    <source>
        <dbReference type="ARBA" id="ARBA00022692"/>
    </source>
</evidence>
<dbReference type="EMBL" id="UWOC01000007">
    <property type="protein sequence ID" value="VCU07010.1"/>
    <property type="molecule type" value="Genomic_DNA"/>
</dbReference>
<dbReference type="GO" id="GO:0005886">
    <property type="term" value="C:plasma membrane"/>
    <property type="evidence" value="ECO:0007669"/>
    <property type="project" value="UniProtKB-SubCell"/>
</dbReference>
<comment type="caution">
    <text evidence="9">The sequence shown here is derived from an EMBL/GenBank/DDBJ whole genome shotgun (WGS) entry which is preliminary data.</text>
</comment>
<dbReference type="AlphaFoldDB" id="A0A447CPD4"/>
<protein>
    <submittedName>
        <fullName evidence="9">Inner membrane protein YabI</fullName>
    </submittedName>
</protein>
<dbReference type="InterPro" id="IPR032816">
    <property type="entry name" value="VTT_dom"/>
</dbReference>
<keyword evidence="4 7" id="KW-0812">Transmembrane</keyword>
<feature type="transmembrane region" description="Helical" evidence="7">
    <location>
        <begin position="161"/>
        <end position="179"/>
    </location>
</feature>
<evidence type="ECO:0000256" key="1">
    <source>
        <dbReference type="ARBA" id="ARBA00004651"/>
    </source>
</evidence>
<comment type="similarity">
    <text evidence="2 7">Belongs to the DedA family.</text>
</comment>
<dbReference type="Pfam" id="PF09335">
    <property type="entry name" value="VTT_dom"/>
    <property type="match status" value="1"/>
</dbReference>
<evidence type="ECO:0000256" key="3">
    <source>
        <dbReference type="ARBA" id="ARBA00022475"/>
    </source>
</evidence>
<evidence type="ECO:0000259" key="8">
    <source>
        <dbReference type="Pfam" id="PF09335"/>
    </source>
</evidence>
<keyword evidence="5 7" id="KW-1133">Transmembrane helix</keyword>
<evidence type="ECO:0000256" key="5">
    <source>
        <dbReference type="ARBA" id="ARBA00022989"/>
    </source>
</evidence>
<organism evidence="9 10">
    <name type="scientific">Rhodoplanes serenus</name>
    <dbReference type="NCBI Taxonomy" id="200615"/>
    <lineage>
        <taxon>Bacteria</taxon>
        <taxon>Pseudomonadati</taxon>
        <taxon>Pseudomonadota</taxon>
        <taxon>Alphaproteobacteria</taxon>
        <taxon>Hyphomicrobiales</taxon>
        <taxon>Nitrobacteraceae</taxon>
        <taxon>Rhodoplanes</taxon>
    </lineage>
</organism>
<dbReference type="PANTHER" id="PTHR30353">
    <property type="entry name" value="INNER MEMBRANE PROTEIN DEDA-RELATED"/>
    <property type="match status" value="1"/>
</dbReference>
<dbReference type="PANTHER" id="PTHR30353:SF15">
    <property type="entry name" value="INNER MEMBRANE PROTEIN YABI"/>
    <property type="match status" value="1"/>
</dbReference>
<feature type="domain" description="VTT" evidence="8">
    <location>
        <begin position="50"/>
        <end position="173"/>
    </location>
</feature>
<comment type="subcellular location">
    <subcellularLocation>
        <location evidence="1 7">Cell membrane</location>
        <topology evidence="1 7">Multi-pass membrane protein</topology>
    </subcellularLocation>
</comment>
<evidence type="ECO:0000256" key="7">
    <source>
        <dbReference type="RuleBase" id="RU367016"/>
    </source>
</evidence>
<sequence length="182" mass="19995">MLGSHLFPDMMEQYVQALIDFVRDNQVWAAPVVGVLAFLESLAFFSLIVPAWAALIGIGAMVGLGGLEFWPIWVAAAVGAALGDWLSYWLGFTFKDRVAHVWPLSRHPDLLPRGEAFVRKFGVAAIFIGRFFGPLRASVPLVAGIFVMPWWHFQAANFSSAFVWSAVLLVPGSLGLKWFTGA</sequence>
<evidence type="ECO:0000313" key="9">
    <source>
        <dbReference type="EMBL" id="VCU07010.1"/>
    </source>
</evidence>
<accession>A0A447CPD4</accession>
<dbReference type="InterPro" id="IPR032818">
    <property type="entry name" value="DedA-like"/>
</dbReference>
<proteinExistence type="inferred from homology"/>
<evidence type="ECO:0000313" key="10">
    <source>
        <dbReference type="Proteomes" id="UP000289200"/>
    </source>
</evidence>